<accession>A0A3N1Y302</accession>
<dbReference type="PANTHER" id="PTHR22594:SF5">
    <property type="entry name" value="ASPARTATE--TRNA LIGASE, MITOCHONDRIAL"/>
    <property type="match status" value="1"/>
</dbReference>
<dbReference type="PRINTS" id="PR01042">
    <property type="entry name" value="TRNASYNTHASP"/>
</dbReference>
<keyword evidence="2" id="KW-0547">Nucleotide-binding</keyword>
<keyword evidence="3" id="KW-0067">ATP-binding</keyword>
<proteinExistence type="predicted"/>
<dbReference type="GO" id="GO:0140096">
    <property type="term" value="F:catalytic activity, acting on a protein"/>
    <property type="evidence" value="ECO:0007669"/>
    <property type="project" value="UniProtKB-ARBA"/>
</dbReference>
<evidence type="ECO:0000259" key="6">
    <source>
        <dbReference type="PROSITE" id="PS50862"/>
    </source>
</evidence>
<keyword evidence="4" id="KW-0648">Protein biosynthesis</keyword>
<dbReference type="PROSITE" id="PS50862">
    <property type="entry name" value="AA_TRNA_LIGASE_II"/>
    <property type="match status" value="1"/>
</dbReference>
<evidence type="ECO:0000256" key="4">
    <source>
        <dbReference type="ARBA" id="ARBA00022917"/>
    </source>
</evidence>
<evidence type="ECO:0000256" key="2">
    <source>
        <dbReference type="ARBA" id="ARBA00022741"/>
    </source>
</evidence>
<reference evidence="7 8" key="1">
    <citation type="submission" date="2018-11" db="EMBL/GenBank/DDBJ databases">
        <title>Genomic Encyclopedia of Type Strains, Phase IV (KMG-IV): sequencing the most valuable type-strain genomes for metagenomic binning, comparative biology and taxonomic classification.</title>
        <authorList>
            <person name="Goeker M."/>
        </authorList>
    </citation>
    <scope>NUCLEOTIDE SEQUENCE [LARGE SCALE GENOMIC DNA]</scope>
    <source>
        <strain evidence="7 8">DSM 26537</strain>
    </source>
</reference>
<keyword evidence="5 7" id="KW-0030">Aminoacyl-tRNA synthetase</keyword>
<evidence type="ECO:0000256" key="1">
    <source>
        <dbReference type="ARBA" id="ARBA00022598"/>
    </source>
</evidence>
<dbReference type="InterPro" id="IPR045864">
    <property type="entry name" value="aa-tRNA-synth_II/BPL/LPL"/>
</dbReference>
<dbReference type="AlphaFoldDB" id="A0A3N1Y302"/>
<dbReference type="GO" id="GO:0005524">
    <property type="term" value="F:ATP binding"/>
    <property type="evidence" value="ECO:0007669"/>
    <property type="project" value="UniProtKB-KW"/>
</dbReference>
<evidence type="ECO:0000313" key="7">
    <source>
        <dbReference type="EMBL" id="ROR31657.1"/>
    </source>
</evidence>
<dbReference type="GO" id="GO:0004815">
    <property type="term" value="F:aspartate-tRNA ligase activity"/>
    <property type="evidence" value="ECO:0007669"/>
    <property type="project" value="TreeGrafter"/>
</dbReference>
<comment type="caution">
    <text evidence="7">The sequence shown here is derived from an EMBL/GenBank/DDBJ whole genome shotgun (WGS) entry which is preliminary data.</text>
</comment>
<dbReference type="EMBL" id="RJVG01000001">
    <property type="protein sequence ID" value="ROR31657.1"/>
    <property type="molecule type" value="Genomic_DNA"/>
</dbReference>
<dbReference type="InterPro" id="IPR006195">
    <property type="entry name" value="aa-tRNA-synth_II"/>
</dbReference>
<dbReference type="Pfam" id="PF00152">
    <property type="entry name" value="tRNA-synt_2"/>
    <property type="match status" value="1"/>
</dbReference>
<dbReference type="RefSeq" id="WP_170164205.1">
    <property type="nucleotide sequence ID" value="NZ_RJVG01000001.1"/>
</dbReference>
<protein>
    <submittedName>
        <fullName evidence="7">tRNA synthetase class II (D, K and N)</fullName>
    </submittedName>
</protein>
<dbReference type="GO" id="GO:0016740">
    <property type="term" value="F:transferase activity"/>
    <property type="evidence" value="ECO:0007669"/>
    <property type="project" value="UniProtKB-ARBA"/>
</dbReference>
<gene>
    <name evidence="7" type="ORF">EDD66_101275</name>
</gene>
<sequence>MKVTQHLQKEEVIRCLELTNQIKAAARHFFERNGFVEFDTPVLTFKNGELYNPTFNVMVDGESLSLVDSPQIYKMLLMFAGCDRYYQFAHCFRPIAHENNKDTRICEFIQIDTEMHVENLDNLIDTAKTLLENVCKELNVEVKFHIIDGIWCRSKFGVGMKPDIRERDDETSIVIIKHMPLTNGERTADNILMPNHHIFAKPDEFSKEKDLMNITTESFDLVMNGIEIGGGDMRITDVRMQEKMMDIFAVDTEKYRTYLNELADYDGKPIGGFAIGLQRFVMALTNTKNIRETVAFPDWR</sequence>
<feature type="domain" description="Aminoacyl-transfer RNA synthetases class-II family profile" evidence="6">
    <location>
        <begin position="16"/>
        <end position="297"/>
    </location>
</feature>
<evidence type="ECO:0000313" key="8">
    <source>
        <dbReference type="Proteomes" id="UP000273083"/>
    </source>
</evidence>
<dbReference type="PANTHER" id="PTHR22594">
    <property type="entry name" value="ASPARTYL/LYSYL-TRNA SYNTHETASE"/>
    <property type="match status" value="1"/>
</dbReference>
<dbReference type="InterPro" id="IPR004364">
    <property type="entry name" value="Aa-tRNA-synt_II"/>
</dbReference>
<dbReference type="Proteomes" id="UP000273083">
    <property type="component" value="Unassembled WGS sequence"/>
</dbReference>
<dbReference type="InterPro" id="IPR002312">
    <property type="entry name" value="Asp/Asn-tRNA-synth_IIb"/>
</dbReference>
<keyword evidence="1" id="KW-0436">Ligase</keyword>
<dbReference type="SUPFAM" id="SSF55681">
    <property type="entry name" value="Class II aaRS and biotin synthetases"/>
    <property type="match status" value="1"/>
</dbReference>
<name>A0A3N1Y302_9FIRM</name>
<dbReference type="Gene3D" id="3.30.930.10">
    <property type="entry name" value="Bira Bifunctional Protein, Domain 2"/>
    <property type="match status" value="1"/>
</dbReference>
<dbReference type="GO" id="GO:0006422">
    <property type="term" value="P:aspartyl-tRNA aminoacylation"/>
    <property type="evidence" value="ECO:0007669"/>
    <property type="project" value="TreeGrafter"/>
</dbReference>
<keyword evidence="8" id="KW-1185">Reference proteome</keyword>
<evidence type="ECO:0000256" key="5">
    <source>
        <dbReference type="ARBA" id="ARBA00023146"/>
    </source>
</evidence>
<evidence type="ECO:0000256" key="3">
    <source>
        <dbReference type="ARBA" id="ARBA00022840"/>
    </source>
</evidence>
<organism evidence="7 8">
    <name type="scientific">Mobilisporobacter senegalensis</name>
    <dbReference type="NCBI Taxonomy" id="1329262"/>
    <lineage>
        <taxon>Bacteria</taxon>
        <taxon>Bacillati</taxon>
        <taxon>Bacillota</taxon>
        <taxon>Clostridia</taxon>
        <taxon>Lachnospirales</taxon>
        <taxon>Lachnospiraceae</taxon>
        <taxon>Mobilisporobacter</taxon>
    </lineage>
</organism>